<proteinExistence type="inferred from homology"/>
<keyword evidence="5" id="KW-1185">Reference proteome</keyword>
<dbReference type="GO" id="GO:0016151">
    <property type="term" value="F:nickel cation binding"/>
    <property type="evidence" value="ECO:0007669"/>
    <property type="project" value="UniProtKB-UniRule"/>
</dbReference>
<dbReference type="GO" id="GO:0005737">
    <property type="term" value="C:cytoplasm"/>
    <property type="evidence" value="ECO:0007669"/>
    <property type="project" value="UniProtKB-SubCell"/>
</dbReference>
<dbReference type="InterPro" id="IPR002639">
    <property type="entry name" value="UreF"/>
</dbReference>
<evidence type="ECO:0000256" key="2">
    <source>
        <dbReference type="ARBA" id="ARBA00023186"/>
    </source>
</evidence>
<comment type="subunit">
    <text evidence="3">UreD, UreF and UreG form a complex that acts as a GTP-hydrolysis-dependent molecular chaperone, activating the urease apoprotein by helping to assemble the nickel containing metallocenter of UreC. The UreE protein probably delivers the nickel.</text>
</comment>
<comment type="similarity">
    <text evidence="3">Belongs to the UreF family.</text>
</comment>
<dbReference type="RefSeq" id="WP_281736206.1">
    <property type="nucleotide sequence ID" value="NZ_JAKETQ010000001.1"/>
</dbReference>
<dbReference type="EMBL" id="JALAZD010000001">
    <property type="protein sequence ID" value="MCI0127883.1"/>
    <property type="molecule type" value="Genomic_DNA"/>
</dbReference>
<dbReference type="AlphaFoldDB" id="A0AA41QNT3"/>
<name>A0AA41QNT3_9HYPH</name>
<sequence>MTTPQALQRLLTWLSPAFPVGAFAWSAGLETAIAERAVHDAATTRAWIDGNLQHGGLRTDAILLAHAHRTVGDPHTLGELADLCLALTPSSERHQETLAIGTAFLAAARAWPSPLLDNLPANCPYPIAVGASAAANDITVEDATIAFLSSAVQSQVSVAVRLVPLGQTAGLAVVAALEPHVTALAATAVAASLADIGSIAYATDIAQMRHETLGTRIFRS</sequence>
<dbReference type="InterPro" id="IPR038277">
    <property type="entry name" value="UreF_sf"/>
</dbReference>
<comment type="function">
    <text evidence="3">Required for maturation of urease via the functional incorporation of the urease nickel metallocenter.</text>
</comment>
<evidence type="ECO:0000313" key="4">
    <source>
        <dbReference type="EMBL" id="MCI0127883.1"/>
    </source>
</evidence>
<evidence type="ECO:0000313" key="5">
    <source>
        <dbReference type="Proteomes" id="UP001156140"/>
    </source>
</evidence>
<reference evidence="4" key="1">
    <citation type="submission" date="2022-03" db="EMBL/GenBank/DDBJ databases">
        <title>The complete genome sequence of a Methyloterrigena soli.</title>
        <authorList>
            <person name="Zi Z."/>
        </authorList>
    </citation>
    <scope>NUCLEOTIDE SEQUENCE</scope>
    <source>
        <strain evidence="4">M48</strain>
    </source>
</reference>
<organism evidence="4 5">
    <name type="scientific">Paradevosia shaoguanensis</name>
    <dbReference type="NCBI Taxonomy" id="1335043"/>
    <lineage>
        <taxon>Bacteria</taxon>
        <taxon>Pseudomonadati</taxon>
        <taxon>Pseudomonadota</taxon>
        <taxon>Alphaproteobacteria</taxon>
        <taxon>Hyphomicrobiales</taxon>
        <taxon>Devosiaceae</taxon>
        <taxon>Paradevosia</taxon>
    </lineage>
</organism>
<dbReference type="PANTHER" id="PTHR33620">
    <property type="entry name" value="UREASE ACCESSORY PROTEIN F"/>
    <property type="match status" value="1"/>
</dbReference>
<dbReference type="Pfam" id="PF01730">
    <property type="entry name" value="UreF"/>
    <property type="match status" value="1"/>
</dbReference>
<dbReference type="PANTHER" id="PTHR33620:SF1">
    <property type="entry name" value="UREASE ACCESSORY PROTEIN F"/>
    <property type="match status" value="1"/>
</dbReference>
<dbReference type="PIRSF" id="PIRSF009467">
    <property type="entry name" value="Ureas_acces_UreF"/>
    <property type="match status" value="1"/>
</dbReference>
<evidence type="ECO:0000256" key="3">
    <source>
        <dbReference type="HAMAP-Rule" id="MF_01385"/>
    </source>
</evidence>
<accession>A0AA41QNT3</accession>
<evidence type="ECO:0000256" key="1">
    <source>
        <dbReference type="ARBA" id="ARBA00022988"/>
    </source>
</evidence>
<protein>
    <recommendedName>
        <fullName evidence="3">Urease accessory protein UreF</fullName>
    </recommendedName>
</protein>
<keyword evidence="2 3" id="KW-0143">Chaperone</keyword>
<keyword evidence="1 3" id="KW-0996">Nickel insertion</keyword>
<gene>
    <name evidence="3" type="primary">ureF</name>
    <name evidence="4" type="ORF">ML536_13725</name>
</gene>
<dbReference type="Proteomes" id="UP001156140">
    <property type="component" value="Unassembled WGS sequence"/>
</dbReference>
<comment type="subcellular location">
    <subcellularLocation>
        <location evidence="3">Cytoplasm</location>
    </subcellularLocation>
</comment>
<keyword evidence="3" id="KW-0963">Cytoplasm</keyword>
<comment type="caution">
    <text evidence="4">The sequence shown here is derived from an EMBL/GenBank/DDBJ whole genome shotgun (WGS) entry which is preliminary data.</text>
</comment>
<dbReference type="Gene3D" id="1.10.4190.10">
    <property type="entry name" value="Urease accessory protein UreF"/>
    <property type="match status" value="1"/>
</dbReference>
<dbReference type="HAMAP" id="MF_01385">
    <property type="entry name" value="UreF"/>
    <property type="match status" value="1"/>
</dbReference>